<dbReference type="GO" id="GO:0003729">
    <property type="term" value="F:mRNA binding"/>
    <property type="evidence" value="ECO:0007669"/>
    <property type="project" value="TreeGrafter"/>
</dbReference>
<feature type="compositionally biased region" description="Gly residues" evidence="3">
    <location>
        <begin position="371"/>
        <end position="402"/>
    </location>
</feature>
<feature type="compositionally biased region" description="Basic and acidic residues" evidence="3">
    <location>
        <begin position="197"/>
        <end position="207"/>
    </location>
</feature>
<proteinExistence type="predicted"/>
<keyword evidence="6" id="KW-1185">Reference proteome</keyword>
<dbReference type="PANTHER" id="PTHR48025:SF1">
    <property type="entry name" value="RRM DOMAIN-CONTAINING PROTEIN"/>
    <property type="match status" value="1"/>
</dbReference>
<feature type="region of interest" description="Disordered" evidence="3">
    <location>
        <begin position="180"/>
        <end position="207"/>
    </location>
</feature>
<feature type="region of interest" description="Disordered" evidence="3">
    <location>
        <begin position="241"/>
        <end position="405"/>
    </location>
</feature>
<organism evidence="5 6">
    <name type="scientific">Tribonema minus</name>
    <dbReference type="NCBI Taxonomy" id="303371"/>
    <lineage>
        <taxon>Eukaryota</taxon>
        <taxon>Sar</taxon>
        <taxon>Stramenopiles</taxon>
        <taxon>Ochrophyta</taxon>
        <taxon>PX clade</taxon>
        <taxon>Xanthophyceae</taxon>
        <taxon>Tribonematales</taxon>
        <taxon>Tribonemataceae</taxon>
        <taxon>Tribonema</taxon>
    </lineage>
</organism>
<keyword evidence="1 2" id="KW-0694">RNA-binding</keyword>
<evidence type="ECO:0000313" key="6">
    <source>
        <dbReference type="Proteomes" id="UP000664859"/>
    </source>
</evidence>
<comment type="caution">
    <text evidence="5">The sequence shown here is derived from an EMBL/GenBank/DDBJ whole genome shotgun (WGS) entry which is preliminary data.</text>
</comment>
<dbReference type="InterPro" id="IPR012677">
    <property type="entry name" value="Nucleotide-bd_a/b_plait_sf"/>
</dbReference>
<evidence type="ECO:0000256" key="2">
    <source>
        <dbReference type="PROSITE-ProRule" id="PRU00176"/>
    </source>
</evidence>
<dbReference type="InterPro" id="IPR000504">
    <property type="entry name" value="RRM_dom"/>
</dbReference>
<evidence type="ECO:0000256" key="1">
    <source>
        <dbReference type="ARBA" id="ARBA00022884"/>
    </source>
</evidence>
<dbReference type="Pfam" id="PF00076">
    <property type="entry name" value="RRM_1"/>
    <property type="match status" value="2"/>
</dbReference>
<dbReference type="SUPFAM" id="SSF54928">
    <property type="entry name" value="RNA-binding domain, RBD"/>
    <property type="match status" value="2"/>
</dbReference>
<feature type="domain" description="RRM" evidence="4">
    <location>
        <begin position="66"/>
        <end position="143"/>
    </location>
</feature>
<feature type="domain" description="RRM" evidence="4">
    <location>
        <begin position="409"/>
        <end position="486"/>
    </location>
</feature>
<protein>
    <recommendedName>
        <fullName evidence="4">RRM domain-containing protein</fullName>
    </recommendedName>
</protein>
<dbReference type="CDD" id="cd12565">
    <property type="entry name" value="RRM1_MRD1"/>
    <property type="match status" value="1"/>
</dbReference>
<evidence type="ECO:0000256" key="3">
    <source>
        <dbReference type="SAM" id="MobiDB-lite"/>
    </source>
</evidence>
<reference evidence="5" key="1">
    <citation type="submission" date="2021-02" db="EMBL/GenBank/DDBJ databases">
        <title>First Annotated Genome of the Yellow-green Alga Tribonema minus.</title>
        <authorList>
            <person name="Mahan K.M."/>
        </authorList>
    </citation>
    <scope>NUCLEOTIDE SEQUENCE</scope>
    <source>
        <strain evidence="5">UTEX B ZZ1240</strain>
    </source>
</reference>
<name>A0A835ZDM8_9STRA</name>
<sequence>MIASALPATAPVPLQCFAACCVPIMASPAPRMPPNPNAAASCLRRCNNAQADPVLIAHMLRHKLRDAATLKNLPKHADDARLKKHFSSLGTVTDAKVMRTKDGKSRLFGFVGYATEKEAAKALKHFDNTFLDTSRLAVQLAKPRGDGEIARPWSKYSAGSNKAAKAAAAAAGGGEFEVEHVSRGYGGGSDSGSESEEQGRKSKGQVKELEKQEFMEAMQRRSNAKFWANDDASAAARATVLSSSAQADTKQKRIKRSAVSAAQADDSSSGSSSDSASDAGGSAAQSDEGSDDGYGDAGASKSVSDMDWLRTKQKNVPEDSSAAKKKRQRSGSVTSSTTGSDDSDAAAGVADAESGASPQADSGDHTSGRGAKAGGMGAAAAAEGGGGGASIRGSSRGGGDGGEGAERTGRLFVRNLAYACTEEDLSELFGGYGALEGVHVTVDDMNRCKGFAFVQFVDAEHAGRALEALDGRSFQGRLLHVIPARKAPGENGAGTAAGGGGTFKAQREKERRARAQDGVGWNASFVRGDTVVDALADRLGVGKGEVCMHF</sequence>
<dbReference type="AlphaFoldDB" id="A0A835ZDM8"/>
<dbReference type="PROSITE" id="PS50102">
    <property type="entry name" value="RRM"/>
    <property type="match status" value="2"/>
</dbReference>
<dbReference type="InterPro" id="IPR035979">
    <property type="entry name" value="RBD_domain_sf"/>
</dbReference>
<dbReference type="InterPro" id="IPR050502">
    <property type="entry name" value="Euk_RNA-bind_prot"/>
</dbReference>
<feature type="compositionally biased region" description="Low complexity" evidence="3">
    <location>
        <begin position="330"/>
        <end position="357"/>
    </location>
</feature>
<evidence type="ECO:0000313" key="5">
    <source>
        <dbReference type="EMBL" id="KAG5190394.1"/>
    </source>
</evidence>
<dbReference type="PANTHER" id="PTHR48025">
    <property type="entry name" value="OS02G0815200 PROTEIN"/>
    <property type="match status" value="1"/>
</dbReference>
<feature type="compositionally biased region" description="Low complexity" evidence="3">
    <location>
        <begin position="257"/>
        <end position="287"/>
    </location>
</feature>
<accession>A0A835ZDM8</accession>
<dbReference type="Gene3D" id="3.30.70.330">
    <property type="match status" value="2"/>
</dbReference>
<dbReference type="SMART" id="SM00360">
    <property type="entry name" value="RRM"/>
    <property type="match status" value="2"/>
</dbReference>
<dbReference type="EMBL" id="JAFCMP010000035">
    <property type="protein sequence ID" value="KAG5190394.1"/>
    <property type="molecule type" value="Genomic_DNA"/>
</dbReference>
<dbReference type="OrthoDB" id="439808at2759"/>
<dbReference type="Proteomes" id="UP000664859">
    <property type="component" value="Unassembled WGS sequence"/>
</dbReference>
<gene>
    <name evidence="5" type="ORF">JKP88DRAFT_261997</name>
</gene>
<evidence type="ECO:0000259" key="4">
    <source>
        <dbReference type="PROSITE" id="PS50102"/>
    </source>
</evidence>